<reference evidence="4" key="2">
    <citation type="submission" date="2020-09" db="EMBL/GenBank/DDBJ databases">
        <authorList>
            <person name="Sun Q."/>
            <person name="Zhou Y."/>
        </authorList>
    </citation>
    <scope>NUCLEOTIDE SEQUENCE</scope>
    <source>
        <strain evidence="4">CGMCC 4.7306</strain>
    </source>
</reference>
<protein>
    <recommendedName>
        <fullName evidence="3">DUF8175 domain-containing protein</fullName>
    </recommendedName>
</protein>
<comment type="caution">
    <text evidence="4">The sequence shown here is derived from an EMBL/GenBank/DDBJ whole genome shotgun (WGS) entry which is preliminary data.</text>
</comment>
<dbReference type="RefSeq" id="WP_188898523.1">
    <property type="nucleotide sequence ID" value="NZ_BMMZ01000021.1"/>
</dbReference>
<evidence type="ECO:0000313" key="5">
    <source>
        <dbReference type="Proteomes" id="UP000613840"/>
    </source>
</evidence>
<dbReference type="Pfam" id="PF26526">
    <property type="entry name" value="DUF8175"/>
    <property type="match status" value="1"/>
</dbReference>
<reference evidence="4" key="1">
    <citation type="journal article" date="2014" name="Int. J. Syst. Evol. Microbiol.">
        <title>Complete genome sequence of Corynebacterium casei LMG S-19264T (=DSM 44701T), isolated from a smear-ripened cheese.</title>
        <authorList>
            <consortium name="US DOE Joint Genome Institute (JGI-PGF)"/>
            <person name="Walter F."/>
            <person name="Albersmeier A."/>
            <person name="Kalinowski J."/>
            <person name="Ruckert C."/>
        </authorList>
    </citation>
    <scope>NUCLEOTIDE SEQUENCE</scope>
    <source>
        <strain evidence="4">CGMCC 4.7306</strain>
    </source>
</reference>
<dbReference type="EMBL" id="BMMZ01000021">
    <property type="protein sequence ID" value="GGL83498.1"/>
    <property type="molecule type" value="Genomic_DNA"/>
</dbReference>
<evidence type="ECO:0000259" key="3">
    <source>
        <dbReference type="Pfam" id="PF26526"/>
    </source>
</evidence>
<proteinExistence type="predicted"/>
<feature type="domain" description="DUF8175" evidence="3">
    <location>
        <begin position="79"/>
        <end position="266"/>
    </location>
</feature>
<evidence type="ECO:0000256" key="1">
    <source>
        <dbReference type="SAM" id="MobiDB-lite"/>
    </source>
</evidence>
<feature type="transmembrane region" description="Helical" evidence="2">
    <location>
        <begin position="20"/>
        <end position="41"/>
    </location>
</feature>
<gene>
    <name evidence="4" type="ORF">GCM10011575_47300</name>
</gene>
<keyword evidence="2" id="KW-0812">Transmembrane</keyword>
<sequence length="271" mass="28067">MSSPENNSQEQNPFTRPAWLAAAAVVAIVVILAIVLIILNVRGRSTPGASSATTPGTVASTSSPTSSPSPAAPSTPSAAESSAGASSAARDPDASICGLRTDLSSAPSRPKADWKYEGTTAYPSSPTYGPGKTSSKGYRYCFAHSPTGALFAAANAMVQSAGENATVWANYFVGKGPYRSHILNDDDGTGNGDVGSTRMRLDGYRMLSFSAKSAQVDLAYDVTNTDGTITASVVQSLVWQDGDWHFSAASSQPVNVGRIPDLTGYTAWGEN</sequence>
<keyword evidence="2" id="KW-1133">Transmembrane helix</keyword>
<feature type="compositionally biased region" description="Polar residues" evidence="1">
    <location>
        <begin position="121"/>
        <end position="132"/>
    </location>
</feature>
<keyword evidence="5" id="KW-1185">Reference proteome</keyword>
<evidence type="ECO:0000256" key="2">
    <source>
        <dbReference type="SAM" id="Phobius"/>
    </source>
</evidence>
<accession>A0A917SJN6</accession>
<evidence type="ECO:0000313" key="4">
    <source>
        <dbReference type="EMBL" id="GGL83498.1"/>
    </source>
</evidence>
<dbReference type="InterPro" id="IPR058488">
    <property type="entry name" value="DUF8175"/>
</dbReference>
<dbReference type="Proteomes" id="UP000613840">
    <property type="component" value="Unassembled WGS sequence"/>
</dbReference>
<organism evidence="4 5">
    <name type="scientific">Microlunatus endophyticus</name>
    <dbReference type="NCBI Taxonomy" id="1716077"/>
    <lineage>
        <taxon>Bacteria</taxon>
        <taxon>Bacillati</taxon>
        <taxon>Actinomycetota</taxon>
        <taxon>Actinomycetes</taxon>
        <taxon>Propionibacteriales</taxon>
        <taxon>Propionibacteriaceae</taxon>
        <taxon>Microlunatus</taxon>
    </lineage>
</organism>
<dbReference type="AlphaFoldDB" id="A0A917SJN6"/>
<name>A0A917SJN6_9ACTN</name>
<keyword evidence="2" id="KW-0472">Membrane</keyword>
<feature type="compositionally biased region" description="Low complexity" evidence="1">
    <location>
        <begin position="48"/>
        <end position="89"/>
    </location>
</feature>
<feature type="region of interest" description="Disordered" evidence="1">
    <location>
        <begin position="45"/>
        <end position="132"/>
    </location>
</feature>